<feature type="domain" description="NADP-dependent oxidoreductase" evidence="7">
    <location>
        <begin position="22"/>
        <end position="271"/>
    </location>
</feature>
<dbReference type="PROSITE" id="PS00062">
    <property type="entry name" value="ALDOKETO_REDUCTASE_2"/>
    <property type="match status" value="1"/>
</dbReference>
<evidence type="ECO:0000256" key="2">
    <source>
        <dbReference type="ARBA" id="ARBA00022857"/>
    </source>
</evidence>
<dbReference type="EC" id="1.1.1.218" evidence="8"/>
<dbReference type="Gene3D" id="3.20.20.100">
    <property type="entry name" value="NADP-dependent oxidoreductase domain"/>
    <property type="match status" value="1"/>
</dbReference>
<dbReference type="PROSITE" id="PS00798">
    <property type="entry name" value="ALDOKETO_REDUCTASE_1"/>
    <property type="match status" value="1"/>
</dbReference>
<keyword evidence="3 8" id="KW-0560">Oxidoreductase</keyword>
<evidence type="ECO:0000256" key="1">
    <source>
        <dbReference type="ARBA" id="ARBA00007905"/>
    </source>
</evidence>
<reference evidence="8 9" key="1">
    <citation type="submission" date="2012-08" db="EMBL/GenBank/DDBJ databases">
        <title>Draft Genome Sequences of Lactobacillus equicursoris CIP 110162T, isolated from thoroughbred racehorse feces and Lactobacillus sp. CRBIP 24.137 isolated from urine of human.</title>
        <authorList>
            <person name="Cousin S."/>
            <person name="Loux V."/>
            <person name="Ma L."/>
            <person name="Creno S."/>
            <person name="Clermont D."/>
            <person name="Bizet C."/>
            <person name="Bouchier C."/>
        </authorList>
    </citation>
    <scope>NUCLEOTIDE SEQUENCE [LARGE SCALE GENOMIC DNA]</scope>
    <source>
        <strain evidence="8 9">66c</strain>
    </source>
</reference>
<sequence>MTEFHSLTDTYELTNGVKIPVIGFGTWQTPDGAVAEASVLAALEAGYRHIDTAAAYGNEESMGRALKKSGLARQDVFVTSKLFNTDHDYKRAKAAIDASLLKLDTDYLDLYLIHWPNPIDVRDHWAEANAEAWRAMEEAVRAGKIRAIGVSNFRRHHLDALLETAEIKPVVNQICLNPSDLQEEVTAANDEYGLLSEAYSPLGTGGLLGNQTIKEVGAKYSKSAAQVLIRWSLQHGFLPLPKSVHPDYIKANADVFDFELTASDMAVLDGLKGIGQPVLDPDQAEF</sequence>
<protein>
    <submittedName>
        <fullName evidence="8">Organophosphate reductase</fullName>
        <ecNumber evidence="8">1.1.1.218</ecNumber>
    </submittedName>
</protein>
<dbReference type="PANTHER" id="PTHR43827">
    <property type="entry name" value="2,5-DIKETO-D-GLUCONIC ACID REDUCTASE"/>
    <property type="match status" value="1"/>
</dbReference>
<dbReference type="CDD" id="cd19071">
    <property type="entry name" value="AKR_AKR1-5-like"/>
    <property type="match status" value="1"/>
</dbReference>
<dbReference type="RefSeq" id="WP_009557770.1">
    <property type="nucleotide sequence ID" value="NZ_CALZ01000060.1"/>
</dbReference>
<feature type="active site" description="Proton donor" evidence="4">
    <location>
        <position position="56"/>
    </location>
</feature>
<dbReference type="FunFam" id="3.20.20.100:FF:000015">
    <property type="entry name" value="Oxidoreductase, aldo/keto reductase family"/>
    <property type="match status" value="1"/>
</dbReference>
<dbReference type="InterPro" id="IPR020471">
    <property type="entry name" value="AKR"/>
</dbReference>
<accession>K0NEG1</accession>
<dbReference type="Pfam" id="PF00248">
    <property type="entry name" value="Aldo_ket_red"/>
    <property type="match status" value="1"/>
</dbReference>
<dbReference type="AlphaFoldDB" id="K0NEG1"/>
<feature type="binding site" evidence="5">
    <location>
        <position position="114"/>
    </location>
    <ligand>
        <name>substrate</name>
    </ligand>
</feature>
<comment type="similarity">
    <text evidence="1">Belongs to the aldo/keto reductase family.</text>
</comment>
<dbReference type="PRINTS" id="PR00069">
    <property type="entry name" value="ALDKETRDTASE"/>
</dbReference>
<name>K0NEG1_9LACO</name>
<evidence type="ECO:0000256" key="5">
    <source>
        <dbReference type="PIRSR" id="PIRSR000097-2"/>
    </source>
</evidence>
<dbReference type="InterPro" id="IPR023210">
    <property type="entry name" value="NADP_OxRdtase_dom"/>
</dbReference>
<evidence type="ECO:0000256" key="3">
    <source>
        <dbReference type="ARBA" id="ARBA00023002"/>
    </source>
</evidence>
<proteinExistence type="inferred from homology"/>
<keyword evidence="2" id="KW-0521">NADP</keyword>
<evidence type="ECO:0000259" key="7">
    <source>
        <dbReference type="Pfam" id="PF00248"/>
    </source>
</evidence>
<dbReference type="SUPFAM" id="SSF51430">
    <property type="entry name" value="NAD(P)-linked oxidoreductase"/>
    <property type="match status" value="1"/>
</dbReference>
<evidence type="ECO:0000256" key="6">
    <source>
        <dbReference type="PIRSR" id="PIRSR000097-3"/>
    </source>
</evidence>
<comment type="caution">
    <text evidence="8">The sequence shown here is derived from an EMBL/GenBank/DDBJ whole genome shotgun (WGS) entry which is preliminary data.</text>
</comment>
<evidence type="ECO:0000313" key="9">
    <source>
        <dbReference type="Proteomes" id="UP000009325"/>
    </source>
</evidence>
<dbReference type="PANTHER" id="PTHR43827:SF3">
    <property type="entry name" value="NADP-DEPENDENT OXIDOREDUCTASE DOMAIN-CONTAINING PROTEIN"/>
    <property type="match status" value="1"/>
</dbReference>
<organism evidence="8 9">
    <name type="scientific">Lactobacillus equicursoris 66c</name>
    <dbReference type="NCBI Taxonomy" id="872326"/>
    <lineage>
        <taxon>Bacteria</taxon>
        <taxon>Bacillati</taxon>
        <taxon>Bacillota</taxon>
        <taxon>Bacilli</taxon>
        <taxon>Lactobacillales</taxon>
        <taxon>Lactobacillaceae</taxon>
        <taxon>Lactobacillus</taxon>
    </lineage>
</organism>
<dbReference type="PIRSF" id="PIRSF000097">
    <property type="entry name" value="AKR"/>
    <property type="match status" value="1"/>
</dbReference>
<dbReference type="InterPro" id="IPR018170">
    <property type="entry name" value="Aldo/ket_reductase_CS"/>
</dbReference>
<feature type="site" description="Lowers pKa of active site Tyr" evidence="6">
    <location>
        <position position="81"/>
    </location>
</feature>
<gene>
    <name evidence="8" type="ORF">BN146_03090</name>
</gene>
<dbReference type="GO" id="GO:0050109">
    <property type="term" value="F:morphine 6-dehydrogenase activity"/>
    <property type="evidence" value="ECO:0007669"/>
    <property type="project" value="UniProtKB-EC"/>
</dbReference>
<dbReference type="EMBL" id="CALZ01000060">
    <property type="protein sequence ID" value="CCK83252.1"/>
    <property type="molecule type" value="Genomic_DNA"/>
</dbReference>
<dbReference type="OrthoDB" id="9804790at2"/>
<evidence type="ECO:0000313" key="8">
    <source>
        <dbReference type="EMBL" id="CCK83252.1"/>
    </source>
</evidence>
<dbReference type="InterPro" id="IPR036812">
    <property type="entry name" value="NAD(P)_OxRdtase_dom_sf"/>
</dbReference>
<evidence type="ECO:0000256" key="4">
    <source>
        <dbReference type="PIRSR" id="PIRSR000097-1"/>
    </source>
</evidence>
<dbReference type="Proteomes" id="UP000009325">
    <property type="component" value="Unassembled WGS sequence"/>
</dbReference>